<protein>
    <submittedName>
        <fullName evidence="1">Uncharacterized protein</fullName>
    </submittedName>
</protein>
<gene>
    <name evidence="1" type="ORF">G5I_00587</name>
</gene>
<keyword evidence="2" id="KW-1185">Reference proteome</keyword>
<reference evidence="1" key="1">
    <citation type="submission" date="2011-02" db="EMBL/GenBank/DDBJ databases">
        <title>The genome of the leaf-cutting ant Acromyrmex echinatior suggests key adaptations to social evolution and fungus farming.</title>
        <authorList>
            <person name="Nygaard S."/>
            <person name="Zhang G."/>
        </authorList>
    </citation>
    <scope>NUCLEOTIDE SEQUENCE</scope>
</reference>
<dbReference type="Proteomes" id="UP000007755">
    <property type="component" value="Unassembled WGS sequence"/>
</dbReference>
<name>F4W592_ACREC</name>
<evidence type="ECO:0000313" key="1">
    <source>
        <dbReference type="EMBL" id="EGI70644.1"/>
    </source>
</evidence>
<evidence type="ECO:0000313" key="2">
    <source>
        <dbReference type="Proteomes" id="UP000007755"/>
    </source>
</evidence>
<proteinExistence type="predicted"/>
<dbReference type="InParanoid" id="F4W592"/>
<dbReference type="AlphaFoldDB" id="F4W592"/>
<organism evidence="2">
    <name type="scientific">Acromyrmex echinatior</name>
    <name type="common">Panamanian leafcutter ant</name>
    <name type="synonym">Acromyrmex octospinosus echinatior</name>
    <dbReference type="NCBI Taxonomy" id="103372"/>
    <lineage>
        <taxon>Eukaryota</taxon>
        <taxon>Metazoa</taxon>
        <taxon>Ecdysozoa</taxon>
        <taxon>Arthropoda</taxon>
        <taxon>Hexapoda</taxon>
        <taxon>Insecta</taxon>
        <taxon>Pterygota</taxon>
        <taxon>Neoptera</taxon>
        <taxon>Endopterygota</taxon>
        <taxon>Hymenoptera</taxon>
        <taxon>Apocrita</taxon>
        <taxon>Aculeata</taxon>
        <taxon>Formicoidea</taxon>
        <taxon>Formicidae</taxon>
        <taxon>Myrmicinae</taxon>
        <taxon>Acromyrmex</taxon>
    </lineage>
</organism>
<sequence>MPRRQPPRDDFDLSYLSKSARENQFSLKRWIDAVLVTQKIHNSEVPSSNPTKVPSILIHSRLLGPANECYVQLRMHGTEGMNATGIKQPFESQVSNRKGARGRSDSNRRLRFVLRLKEPGIEKTKKRIQERRKKRIGRWKDREIGNRRPEQAVNLDIAKGNRVVRGICSDIWGGLVRGNKKCLVGRGKGDALKGKVSLLRFDFPMVERWGCNRRDDDWVRVGSCSERSVGVSE</sequence>
<accession>F4W592</accession>
<dbReference type="EMBL" id="GL887634">
    <property type="protein sequence ID" value="EGI70644.1"/>
    <property type="molecule type" value="Genomic_DNA"/>
</dbReference>